<feature type="compositionally biased region" description="Basic and acidic residues" evidence="1">
    <location>
        <begin position="61"/>
        <end position="73"/>
    </location>
</feature>
<reference evidence="2 3" key="1">
    <citation type="submission" date="2023-04" db="EMBL/GenBank/DDBJ databases">
        <title>Genome of Basidiobolus ranarum AG-B5.</title>
        <authorList>
            <person name="Stajich J.E."/>
            <person name="Carter-House D."/>
            <person name="Gryganskyi A."/>
        </authorList>
    </citation>
    <scope>NUCLEOTIDE SEQUENCE [LARGE SCALE GENOMIC DNA]</scope>
    <source>
        <strain evidence="2 3">AG-B5</strain>
    </source>
</reference>
<comment type="caution">
    <text evidence="2">The sequence shown here is derived from an EMBL/GenBank/DDBJ whole genome shotgun (WGS) entry which is preliminary data.</text>
</comment>
<evidence type="ECO:0000313" key="3">
    <source>
        <dbReference type="Proteomes" id="UP001479436"/>
    </source>
</evidence>
<organism evidence="2 3">
    <name type="scientific">Basidiobolus ranarum</name>
    <dbReference type="NCBI Taxonomy" id="34480"/>
    <lineage>
        <taxon>Eukaryota</taxon>
        <taxon>Fungi</taxon>
        <taxon>Fungi incertae sedis</taxon>
        <taxon>Zoopagomycota</taxon>
        <taxon>Entomophthoromycotina</taxon>
        <taxon>Basidiobolomycetes</taxon>
        <taxon>Basidiobolales</taxon>
        <taxon>Basidiobolaceae</taxon>
        <taxon>Basidiobolus</taxon>
    </lineage>
</organism>
<gene>
    <name evidence="2" type="ORF">K7432_007898</name>
</gene>
<dbReference type="Proteomes" id="UP001479436">
    <property type="component" value="Unassembled WGS sequence"/>
</dbReference>
<accession>A0ABR2WSL8</accession>
<evidence type="ECO:0000256" key="1">
    <source>
        <dbReference type="SAM" id="MobiDB-lite"/>
    </source>
</evidence>
<feature type="compositionally biased region" description="Basic and acidic residues" evidence="1">
    <location>
        <begin position="27"/>
        <end position="44"/>
    </location>
</feature>
<evidence type="ECO:0000313" key="2">
    <source>
        <dbReference type="EMBL" id="KAK9764524.1"/>
    </source>
</evidence>
<feature type="region of interest" description="Disordered" evidence="1">
    <location>
        <begin position="16"/>
        <end position="73"/>
    </location>
</feature>
<sequence>MERNFIGDNLATKAEIHKIKPPTAEEVAEREAQRLANVDDKGNPREGGSAGRAQNPAVSDPKLEDRNHNYMKN</sequence>
<keyword evidence="3" id="KW-1185">Reference proteome</keyword>
<protein>
    <submittedName>
        <fullName evidence="2">Uncharacterized protein</fullName>
    </submittedName>
</protein>
<proteinExistence type="predicted"/>
<dbReference type="EMBL" id="JASJQH010000412">
    <property type="protein sequence ID" value="KAK9764524.1"/>
    <property type="molecule type" value="Genomic_DNA"/>
</dbReference>
<name>A0ABR2WSL8_9FUNG</name>